<feature type="domain" description="DOCKER" evidence="11">
    <location>
        <begin position="1549"/>
        <end position="1983"/>
    </location>
</feature>
<feature type="compositionally biased region" description="Polar residues" evidence="9">
    <location>
        <begin position="2707"/>
        <end position="2716"/>
    </location>
</feature>
<dbReference type="InterPro" id="IPR002110">
    <property type="entry name" value="Ankyrin_rpt"/>
</dbReference>
<dbReference type="CDD" id="cd11703">
    <property type="entry name" value="DHR2_DOCK7"/>
    <property type="match status" value="1"/>
</dbReference>
<dbReference type="InterPro" id="IPR037808">
    <property type="entry name" value="C2_Dock-C"/>
</dbReference>
<feature type="compositionally biased region" description="Basic and acidic residues" evidence="9">
    <location>
        <begin position="2153"/>
        <end position="2164"/>
    </location>
</feature>
<dbReference type="GO" id="GO:0007264">
    <property type="term" value="P:small GTPase-mediated signal transduction"/>
    <property type="evidence" value="ECO:0007669"/>
    <property type="project" value="InterPro"/>
</dbReference>
<keyword evidence="4 6" id="KW-0040">ANK repeat</keyword>
<dbReference type="Gene3D" id="1.25.40.410">
    <property type="match status" value="1"/>
</dbReference>
<accession>A0A662YXS9</accession>
<feature type="region of interest" description="Disordered" evidence="9">
    <location>
        <begin position="2190"/>
        <end position="2227"/>
    </location>
</feature>
<dbReference type="Pfam" id="PF12796">
    <property type="entry name" value="Ank_2"/>
    <property type="match status" value="1"/>
</dbReference>
<feature type="coiled-coil region" evidence="8">
    <location>
        <begin position="2244"/>
        <end position="2281"/>
    </location>
</feature>
<keyword evidence="1" id="KW-0597">Phosphoprotein</keyword>
<dbReference type="PROSITE" id="PS51651">
    <property type="entry name" value="DOCKER"/>
    <property type="match status" value="1"/>
</dbReference>
<dbReference type="InterPro" id="IPR021816">
    <property type="entry name" value="DOCK_C/D_N"/>
</dbReference>
<dbReference type="InterPro" id="IPR046773">
    <property type="entry name" value="DOCKER_Lobe_C"/>
</dbReference>
<evidence type="ECO:0000256" key="8">
    <source>
        <dbReference type="SAM" id="Coils"/>
    </source>
</evidence>
<dbReference type="GO" id="GO:0007409">
    <property type="term" value="P:axonogenesis"/>
    <property type="evidence" value="ECO:0007669"/>
    <property type="project" value="TreeGrafter"/>
</dbReference>
<dbReference type="FunFam" id="1.25.40.20:FF:000017">
    <property type="entry name" value="KN motif and ankyrin repeat domain-containing protein 1"/>
    <property type="match status" value="1"/>
</dbReference>
<evidence type="ECO:0000256" key="1">
    <source>
        <dbReference type="ARBA" id="ARBA00022553"/>
    </source>
</evidence>
<dbReference type="EMBL" id="SCEB01000142">
    <property type="protein sequence ID" value="RXN00692.1"/>
    <property type="molecule type" value="Genomic_DNA"/>
</dbReference>
<evidence type="ECO:0000313" key="12">
    <source>
        <dbReference type="EMBL" id="RXN00692.1"/>
    </source>
</evidence>
<organism evidence="12 13">
    <name type="scientific">Acipenser ruthenus</name>
    <name type="common">Sterlet sturgeon</name>
    <dbReference type="NCBI Taxonomy" id="7906"/>
    <lineage>
        <taxon>Eukaryota</taxon>
        <taxon>Metazoa</taxon>
        <taxon>Chordata</taxon>
        <taxon>Craniata</taxon>
        <taxon>Vertebrata</taxon>
        <taxon>Euteleostomi</taxon>
        <taxon>Actinopterygii</taxon>
        <taxon>Chondrostei</taxon>
        <taxon>Acipenseriformes</taxon>
        <taxon>Acipenseridae</taxon>
        <taxon>Acipenser</taxon>
    </lineage>
</organism>
<name>A0A662YXS9_ACIRT</name>
<dbReference type="Pfam" id="PF11878">
    <property type="entry name" value="DOCK_C-D_N"/>
    <property type="match status" value="1"/>
</dbReference>
<comment type="similarity">
    <text evidence="7">Belongs to the DOCK family.</text>
</comment>
<feature type="coiled-coil region" evidence="8">
    <location>
        <begin position="2409"/>
        <end position="2440"/>
    </location>
</feature>
<dbReference type="PROSITE" id="PS51650">
    <property type="entry name" value="C2_DOCK"/>
    <property type="match status" value="1"/>
</dbReference>
<evidence type="ECO:0000259" key="10">
    <source>
        <dbReference type="PROSITE" id="PS51650"/>
    </source>
</evidence>
<dbReference type="Proteomes" id="UP000289886">
    <property type="component" value="Unassembled WGS sequence"/>
</dbReference>
<dbReference type="InterPro" id="IPR035892">
    <property type="entry name" value="C2_domain_sf"/>
</dbReference>
<feature type="domain" description="C2 DOCK-type" evidence="10">
    <location>
        <begin position="509"/>
        <end position="669"/>
    </location>
</feature>
<feature type="repeat" description="ANK" evidence="6">
    <location>
        <begin position="2963"/>
        <end position="2995"/>
    </location>
</feature>
<evidence type="ECO:0000256" key="9">
    <source>
        <dbReference type="SAM" id="MobiDB-lite"/>
    </source>
</evidence>
<evidence type="ECO:0000313" key="13">
    <source>
        <dbReference type="Proteomes" id="UP000289886"/>
    </source>
</evidence>
<dbReference type="Pfam" id="PF00023">
    <property type="entry name" value="Ank"/>
    <property type="match status" value="1"/>
</dbReference>
<feature type="compositionally biased region" description="Polar residues" evidence="9">
    <location>
        <begin position="2213"/>
        <end position="2227"/>
    </location>
</feature>
<feature type="region of interest" description="Disordered" evidence="9">
    <location>
        <begin position="2699"/>
        <end position="2720"/>
    </location>
</feature>
<dbReference type="CDD" id="cd08696">
    <property type="entry name" value="C2_Dock-C"/>
    <property type="match status" value="1"/>
</dbReference>
<evidence type="ECO:0000256" key="6">
    <source>
        <dbReference type="PROSITE-ProRule" id="PRU00023"/>
    </source>
</evidence>
<feature type="region of interest" description="Disordered" evidence="9">
    <location>
        <begin position="2507"/>
        <end position="2529"/>
    </location>
</feature>
<feature type="repeat" description="ANK" evidence="6">
    <location>
        <begin position="2996"/>
        <end position="3017"/>
    </location>
</feature>
<evidence type="ECO:0000256" key="3">
    <source>
        <dbReference type="ARBA" id="ARBA00022737"/>
    </source>
</evidence>
<dbReference type="InterPro" id="IPR026791">
    <property type="entry name" value="DOCK"/>
</dbReference>
<feature type="repeat" description="ANK" evidence="6">
    <location>
        <begin position="2891"/>
        <end position="2915"/>
    </location>
</feature>
<evidence type="ECO:0000256" key="4">
    <source>
        <dbReference type="ARBA" id="ARBA00023043"/>
    </source>
</evidence>
<dbReference type="FunFam" id="1.25.40.410:FF:000002">
    <property type="entry name" value="Dedicator of cytokinesis protein 7"/>
    <property type="match status" value="1"/>
</dbReference>
<keyword evidence="2" id="KW-0344">Guanine-nucleotide releasing factor</keyword>
<dbReference type="InterPro" id="IPR036770">
    <property type="entry name" value="Ankyrin_rpt-contain_sf"/>
</dbReference>
<dbReference type="Pfam" id="PF12075">
    <property type="entry name" value="KN_motif"/>
    <property type="match status" value="1"/>
</dbReference>
<reference evidence="12 13" key="1">
    <citation type="submission" date="2019-01" db="EMBL/GenBank/DDBJ databases">
        <title>Draft Genome and Complete Hox-Cluster Characterization of the Sterlet Sturgeon (Acipenser ruthenus).</title>
        <authorList>
            <person name="Wei Q."/>
        </authorList>
    </citation>
    <scope>NUCLEOTIDE SEQUENCE [LARGE SCALE GENOMIC DNA]</scope>
    <source>
        <strain evidence="12">WHYD16114868_AA</strain>
        <tissue evidence="12">Blood</tissue>
    </source>
</reference>
<dbReference type="FunFam" id="1.20.58.740:FF:000002">
    <property type="entry name" value="Dedicator of cytokinesis protein 7"/>
    <property type="match status" value="1"/>
</dbReference>
<dbReference type="SMART" id="SM00248">
    <property type="entry name" value="ANK"/>
    <property type="match status" value="4"/>
</dbReference>
<dbReference type="InterPro" id="IPR046769">
    <property type="entry name" value="DOCKER_Lobe_A"/>
</dbReference>
<dbReference type="InterPro" id="IPR043162">
    <property type="entry name" value="DOCK_C_lobe_C"/>
</dbReference>
<feature type="compositionally biased region" description="Basic and acidic residues" evidence="9">
    <location>
        <begin position="174"/>
        <end position="184"/>
    </location>
</feature>
<dbReference type="InterPro" id="IPR027357">
    <property type="entry name" value="DOCKER_dom"/>
</dbReference>
<evidence type="ECO:0000259" key="11">
    <source>
        <dbReference type="PROSITE" id="PS51651"/>
    </source>
</evidence>
<dbReference type="Pfam" id="PF20422">
    <property type="entry name" value="DHR-2_Lobe_B"/>
    <property type="match status" value="1"/>
</dbReference>
<dbReference type="PROSITE" id="PS50297">
    <property type="entry name" value="ANK_REP_REGION"/>
    <property type="match status" value="3"/>
</dbReference>
<dbReference type="Gene3D" id="1.25.40.20">
    <property type="entry name" value="Ankyrin repeat-containing domain"/>
    <property type="match status" value="1"/>
</dbReference>
<dbReference type="Pfam" id="PF20421">
    <property type="entry name" value="DHR-2_Lobe_C"/>
    <property type="match status" value="1"/>
</dbReference>
<dbReference type="Pfam" id="PF06920">
    <property type="entry name" value="DHR-2_Lobe_A"/>
    <property type="match status" value="1"/>
</dbReference>
<feature type="region of interest" description="Disordered" evidence="9">
    <location>
        <begin position="2302"/>
        <end position="2370"/>
    </location>
</feature>
<comment type="caution">
    <text evidence="12">The sequence shown here is derived from an EMBL/GenBank/DDBJ whole genome shotgun (WGS) entry which is preliminary data.</text>
</comment>
<dbReference type="Gene3D" id="1.20.58.740">
    <property type="match status" value="1"/>
</dbReference>
<evidence type="ECO:0000256" key="7">
    <source>
        <dbReference type="PROSITE-ProRule" id="PRU00983"/>
    </source>
</evidence>
<dbReference type="PANTHER" id="PTHR23317">
    <property type="entry name" value="DEDICATOR OF CYTOKINESIS DOCK"/>
    <property type="match status" value="1"/>
</dbReference>
<dbReference type="Gene3D" id="2.60.40.150">
    <property type="entry name" value="C2 domain"/>
    <property type="match status" value="1"/>
</dbReference>
<dbReference type="InterPro" id="IPR027007">
    <property type="entry name" value="C2_DOCK-type_domain"/>
</dbReference>
<dbReference type="PANTHER" id="PTHR23317:SF78">
    <property type="entry name" value="DEDICATOR OF CYTOKINESIS PROTEIN 7"/>
    <property type="match status" value="1"/>
</dbReference>
<keyword evidence="5 8" id="KW-0175">Coiled coil</keyword>
<feature type="compositionally biased region" description="Low complexity" evidence="9">
    <location>
        <begin position="832"/>
        <end position="843"/>
    </location>
</feature>
<feature type="region of interest" description="Disordered" evidence="9">
    <location>
        <begin position="2441"/>
        <end position="2468"/>
    </location>
</feature>
<gene>
    <name evidence="12" type="ORF">EOD39_8901</name>
</gene>
<dbReference type="GO" id="GO:0005085">
    <property type="term" value="F:guanyl-nucleotide exchange factor activity"/>
    <property type="evidence" value="ECO:0007669"/>
    <property type="project" value="UniProtKB-KW"/>
</dbReference>
<feature type="region of interest" description="Disordered" evidence="9">
    <location>
        <begin position="2143"/>
        <end position="2164"/>
    </location>
</feature>
<keyword evidence="3" id="KW-0677">Repeat</keyword>
<keyword evidence="13" id="KW-1185">Reference proteome</keyword>
<feature type="region of interest" description="Disordered" evidence="9">
    <location>
        <begin position="144"/>
        <end position="184"/>
    </location>
</feature>
<feature type="region of interest" description="Disordered" evidence="9">
    <location>
        <begin position="832"/>
        <end position="857"/>
    </location>
</feature>
<dbReference type="InterPro" id="IPR046770">
    <property type="entry name" value="DOCKER_Lobe_B"/>
</dbReference>
<sequence length="3830" mass="422797">MAERRAFAQKISRTVAAEVRKQIAGQYGGSPQLLKNLNVAASASHHTVPLTEAVEPVDYEDYHMSHPPAVESGPLRDLMEFPPDDIEVLYTPRECRTLVPAVPEEGDNDPYVKDCAGSYTEDWAIVNRKYHKLGTGFNPNVLDKQKERQKGLPKQIFESDEMPDSQSYQDEQDELKRRSMSIDDTPRGSWACSIFDLKNSLHDPLLPNLLDRVLNEEIDRQNEEQRKSNRHRELFALHPALEEISENFFFDLNSEQMKSMLRPHVQCAAISTLARSAIFSITYPSQDVFLVIKLEKVLQQGDVGECAEPYMVFKESDTAKNKEKLEKLRAQSEQFCQRLGRYRMPFAWTAIHLMNIVNSAGSLERDTNELEIGVPERKGSWSERRNSSVVGRRSLERTTSGDETCNLTNFRPATLTVTNFFKQEGDRLSDEDLYKFLADMRRPSSVLRRLRPITAQLKIDISPAPENPHYCLTPELLQVKPYPDSRVRPTREILEFPAKDVYVPNTTCRNLLFVYPQSLNFANRQGSARNITVKVQFMCGEDPSNAMPVIFGKSSCTEFCREAYTAVVYHNRSPDFYDEIKIKLPTTLTDHHHVLFTFYHVSCQQKQSTPLETAVGYTNGRIRTGQFCLPVSLEKPPQSYSVLSPDVPLPGMKWVDNHKGVFNVEVVSVSSIHTQDQYLDKFFALVHALDEHSFPVRIGDVRIMENNLETELKTSIAALSSSQLEPVVRFLHPLLDKLILLVVRPPVIAGQIVNLGQAAFEVMASVVNRLHKYVDSSQDQHGRNSLLSSYIYYVFRLPNTDPSSASPGPGALGGSVHYATMARSAVRPASLNLNRSRSLSNSNPDISGTPTSPDDEVRAIIGSKGMDRSCNRMSTHNETASFLQTLTGRLPTKKVKSIVHHLYFTDRLDSPRRNRFPERFMDDITALVSTIAGDIVSRFQKDLELVERLNTSLAFFLNDLLSVMDRGFVFSLVKTYWKQVSTKLYALHSPTVLVSLRLDFLRIVCSHEHYVTLNLPCSLLTPPASPSPSVSSATSQSSGFSTSVQDQKIANMFELSVPFRQQHYLAGLVLTELALILDPDADGFFGLHKKVISVVHNLLSSHDSDPRYTDPDVKARVAMLYLPLIGIVMETVPQLYDFTESQNQRGKPGSAAADEHDSEGASMISQTVAMAIAGTSVPQLTRPSSFLLNPSAGRQFAVFSAESSRSLLICLLWVLKNADELVLQKWFTDLSVMQLNRLLDLLHLCVSCFEYKGKKSFERMNSLTFKKSKDMKAKLEEAILGSIGARQEMVRRSRGQLERSPSGSAFGSQENLRWRKDMTHWRQTSERMDNLFMAECLSSSPVFLTHSYNCVFTCAVCLGARKQSGTVTLFPELLFEEETEQCADLCLRLLRNCSSRVSTIRAHASASLYLLMRQNFEMGNCADLCLRLLRNCSSRVSTIRAHASASLYLLMRQNFEMGNNFARVKMQVTMSLSCLVGTSQNFNDEFLRRSLKTILTYAEEDLELRETTFSDQVQDLVFNLHMILSDTVKMKEHQEDPEMLIDLMYRIAKGYQTSPDLRLTWLQNMAGKHSERNNHAEAAQCLGHSAALVAEYLSMLEDRKYLPVGCVTFQNISSNVLEESAVSDDVVSPDEEGICSGKYFTEAGLVGLLEQAAASFSLAGMYESVNEVYKVLIPVHEANRDAKKLATIHGKLQEAFSKIVHQDGKRMFGTYFRVGFYGSKFGDLDEQEFVYKEPSITKLAEISHRLEGFYGERFGEDMVEVIKDSNPVDKCKLDQNKAYIQITYVEPYFDSYEMKDRITYYDKNYNLRRFMYCTPFTLDGRAHGDLHEQYKRKTFLTTSHAFPYIKTRINVMHKEEVISTPIEVAIEDMQKKTQELAFATHQEPADPKMLQMVLQGSVGTTVNQGPLEVAQVFLSEIPSDPKLFRHHNKLRLCFKDFTKKCEDALRKNKSLIGLDQKEYQRELERNYHRLKEALQPLISRKIPQLYKPILQVSSHRYASQATRAHPGRATVPRRPVNWALQESRLCAATGLSSKPSECGDQRKQLPYSVETPYGFHLDLDFLKYVDDIEKGNTIRRVLIQRRTKAPKFSTLPRNFSLPDNSSRSLPRESWTSTCSLVPRSTSRDVEVQQIFEFHAADHVSAGVSPRAPGVTSRSERAAAGDARTRAFDEQPLGFRVRPQLLRASSMPVTVLQRKNSENSEDQTELLPGHSPRDNGSSENVFCSNDGSSTQDTAKNCEAVLTSEVSNLRQQLAAALQRIKVLEEQVKTIPELTEQVSTLTEEKGNLILQLNRQYAVSVQGFPQTTGRENTEHEKHSLHSLTSNSTAKKQITSSTDVLASATPSTTKASEDLSHSQQQKISTAHKELASTPMGSSLQDVAVCVTEGGAGSAAQKTNSDTEALISIALRTKLTVLEKQLSDTTKELEKANTLLKQKVEALMLEQQSEQENSSPQLKGAEVGEQTEEVVKNKQSDYVQRCNASVNTEASSEVKTFSDKGTTTDMQIPTRSAECGAGATITETPKKDLRSSSVQTDSLEVRSVGVVASVQTGEKSIAATVSACDKAIETDQPLIQKLVTCKPVEKDTQVADLEKESECVKQCASNRESDLASVVGDCKSKEGEVAQDCKKEGKGDREEPMPSSSMQATIGHYVTKIQQLLHEQWAVLENGYPELTSTLKQPASKISSIQEQLVSSLNTLSSMYSSQAEKEATNGSSAQQAGSPPATALKSIMKKKDCSVSAGKSAAKKNLKFVGINGGYETTSSEESSGEDSGQDGSSAPGDRASERSAAGVMETRIAAEEASGLSCLQDSQAEEADRETVQENFLAACHYLKDHLTETEFPNKEMRQCLRVVYQEWFRVSSQKASSADSVAGYLRELQAMTPELMGFIVNLADRNGNTALHYSVSHSNFHIVKLLLGTGGCKVDHQNKAGYTAIMLASLTATESQEEMEVALQLLRQGDINTRASQAGQTALMLAVSHGRTDMVRSLLACEADVNIQDDDGSTALMCACEHGHAEIVRLLLAQPGCRAQLADNAPCIHIATLQTESLAPCIHIATLQTESLAPCIHIATLQTESLAPCIHIATLQTESLAPCIHIATLQTESLAPCIHIATLQTESLAPCIHIATLQTESLAPCIHIATLQTESLAPCIHIATLQTESLAPCIHIATLQTESLAPCIHIATLQTESLAPCIHIATLQTESLAPCIHIATLQTESLAPCIHIATLQTESLAPCIHIATLQTESLAPCIHIATLQTESLAPCIHIATLQTESLAPCIHIATLQTESLAPCIHIATLQTESLAPCIHIATLQTESLAPCIHIATLQTESLAPCIHIATLQTESLAPCIHIATLQTESLAPCIHIATLQTESLAPCIHIATLQTESLAPCIHIATLQTESLAPCIHIATLQTESLAPCIHIATLQTESLAPCIHIATLQTESLAPCIHIATLQTESLAPCIHIATLQTESLAPCIHIATLQTESLAPCIHIATLQTESLAPCIHIATLQTESLAPCIHIATLQTESLAPCIHIATLQTESLAPCIHIATLQTESLAPCIHIATLQTESLAPCIHIATLQTESLAPCIHIATLQTESLAPCIHIATLQTESLAPCIHIATLQTESLAPCIHIATLQTESLAPCIHIATLQTESLAPCIHIATLQTESLAPCIHIATLQTESLAPCIHIATLQTESLAPCIHIATLQTESLAPCIHIATLQTESLAPCIHIATLQTESLAPCIHIATLQTESLAPCIHIATLQTESLAPCIHIATLQTESLAPCIHIATLQTESLAPCIHIATLQTESLAPCIHIATLQTESLAPCIHIAIYIPSVFIVL</sequence>
<evidence type="ECO:0000256" key="2">
    <source>
        <dbReference type="ARBA" id="ARBA00022658"/>
    </source>
</evidence>
<proteinExistence type="inferred from homology"/>
<dbReference type="InterPro" id="IPR021939">
    <property type="entry name" value="KN_motif"/>
</dbReference>
<protein>
    <submittedName>
        <fullName evidence="12">Dedicator of cytokinesis protein 7</fullName>
    </submittedName>
</protein>
<feature type="compositionally biased region" description="Polar residues" evidence="9">
    <location>
        <begin position="2317"/>
        <end position="2345"/>
    </location>
</feature>
<dbReference type="InterPro" id="IPR043161">
    <property type="entry name" value="DOCK_C_lobe_A"/>
</dbReference>
<dbReference type="PROSITE" id="PS50088">
    <property type="entry name" value="ANK_REPEAT"/>
    <property type="match status" value="3"/>
</dbReference>
<evidence type="ECO:0000256" key="5">
    <source>
        <dbReference type="ARBA" id="ARBA00023054"/>
    </source>
</evidence>
<dbReference type="Pfam" id="PF14429">
    <property type="entry name" value="DOCK-C2"/>
    <property type="match status" value="1"/>
</dbReference>
<dbReference type="SUPFAM" id="SSF48403">
    <property type="entry name" value="Ankyrin repeat"/>
    <property type="match status" value="1"/>
</dbReference>
<feature type="region of interest" description="Disordered" evidence="9">
    <location>
        <begin position="2755"/>
        <end position="2784"/>
    </location>
</feature>